<evidence type="ECO:0000313" key="10">
    <source>
        <dbReference type="Proteomes" id="UP001492380"/>
    </source>
</evidence>
<keyword evidence="3 7" id="KW-1133">Transmembrane helix</keyword>
<reference evidence="9 10" key="1">
    <citation type="submission" date="2024-04" db="EMBL/GenBank/DDBJ databases">
        <title>Phyllosticta paracitricarpa is synonymous to the EU quarantine fungus P. citricarpa based on phylogenomic analyses.</title>
        <authorList>
            <consortium name="Lawrence Berkeley National Laboratory"/>
            <person name="Van Ingen-Buijs V.A."/>
            <person name="Van Westerhoven A.C."/>
            <person name="Haridas S."/>
            <person name="Skiadas P."/>
            <person name="Martin F."/>
            <person name="Groenewald J.Z."/>
            <person name="Crous P.W."/>
            <person name="Seidl M.F."/>
        </authorList>
    </citation>
    <scope>NUCLEOTIDE SEQUENCE [LARGE SCALE GENOMIC DNA]</scope>
    <source>
        <strain evidence="9 10">CBS 123374</strain>
    </source>
</reference>
<keyword evidence="10" id="KW-1185">Reference proteome</keyword>
<evidence type="ECO:0000256" key="4">
    <source>
        <dbReference type="ARBA" id="ARBA00023136"/>
    </source>
</evidence>
<feature type="transmembrane region" description="Helical" evidence="7">
    <location>
        <begin position="89"/>
        <end position="109"/>
    </location>
</feature>
<name>A0ABR1YL45_9PEZI</name>
<feature type="compositionally biased region" description="Basic and acidic residues" evidence="6">
    <location>
        <begin position="406"/>
        <end position="436"/>
    </location>
</feature>
<dbReference type="Pfam" id="PF20684">
    <property type="entry name" value="Fung_rhodopsin"/>
    <property type="match status" value="1"/>
</dbReference>
<feature type="transmembrane region" description="Helical" evidence="7">
    <location>
        <begin position="129"/>
        <end position="156"/>
    </location>
</feature>
<dbReference type="Proteomes" id="UP001492380">
    <property type="component" value="Unassembled WGS sequence"/>
</dbReference>
<comment type="caution">
    <text evidence="9">The sequence shown here is derived from an EMBL/GenBank/DDBJ whole genome shotgun (WGS) entry which is preliminary data.</text>
</comment>
<protein>
    <recommendedName>
        <fullName evidence="8">Rhodopsin domain-containing protein</fullName>
    </recommendedName>
</protein>
<feature type="transmembrane region" description="Helical" evidence="7">
    <location>
        <begin position="45"/>
        <end position="68"/>
    </location>
</feature>
<evidence type="ECO:0000256" key="7">
    <source>
        <dbReference type="SAM" id="Phobius"/>
    </source>
</evidence>
<evidence type="ECO:0000256" key="6">
    <source>
        <dbReference type="SAM" id="MobiDB-lite"/>
    </source>
</evidence>
<evidence type="ECO:0000256" key="2">
    <source>
        <dbReference type="ARBA" id="ARBA00022692"/>
    </source>
</evidence>
<evidence type="ECO:0000256" key="3">
    <source>
        <dbReference type="ARBA" id="ARBA00022989"/>
    </source>
</evidence>
<evidence type="ECO:0000259" key="8">
    <source>
        <dbReference type="Pfam" id="PF20684"/>
    </source>
</evidence>
<dbReference type="InterPro" id="IPR052337">
    <property type="entry name" value="SAT4-like"/>
</dbReference>
<feature type="transmembrane region" description="Helical" evidence="7">
    <location>
        <begin position="7"/>
        <end position="30"/>
    </location>
</feature>
<evidence type="ECO:0000256" key="5">
    <source>
        <dbReference type="ARBA" id="ARBA00038359"/>
    </source>
</evidence>
<gene>
    <name evidence="9" type="ORF">HDK90DRAFT_312951</name>
</gene>
<accession>A0ABR1YL45</accession>
<feature type="region of interest" description="Disordered" evidence="6">
    <location>
        <begin position="340"/>
        <end position="450"/>
    </location>
</feature>
<evidence type="ECO:0000256" key="1">
    <source>
        <dbReference type="ARBA" id="ARBA00004141"/>
    </source>
</evidence>
<keyword evidence="2 7" id="KW-0812">Transmembrane</keyword>
<feature type="transmembrane region" description="Helical" evidence="7">
    <location>
        <begin position="177"/>
        <end position="202"/>
    </location>
</feature>
<keyword evidence="4 7" id="KW-0472">Membrane</keyword>
<feature type="domain" description="Rhodopsin" evidence="8">
    <location>
        <begin position="27"/>
        <end position="281"/>
    </location>
</feature>
<dbReference type="InterPro" id="IPR049326">
    <property type="entry name" value="Rhodopsin_dom_fungi"/>
</dbReference>
<comment type="similarity">
    <text evidence="5">Belongs to the SAT4 family.</text>
</comment>
<evidence type="ECO:0000313" key="9">
    <source>
        <dbReference type="EMBL" id="KAK8232508.1"/>
    </source>
</evidence>
<sequence length="450" mass="48767">MVDQSKLILHFALMTPLGALSTALVGLRFYTRLYITKMRLAADDYLIFVAMFLSNASAIMVGVADFAFDEGQALGNSRSDIYKKVGMRKIHWIATQIYPIMSFSLKISILLLYRRIFFVVPTFTRVCNVLIIIITAIHLAGFTSGVFLCMPISYFWKQAIPPGYPGAPTHRGRCQNYQVAWLVLGSFNVITDLIAVVLPLPVLGRLRITAARRASLIFIFALSSVPVIASLLRIRPLARIPGGNDDPLFSQHVWELQLYCGIEISVGITCACLPTLSPLATRMCPKMMASLGGVVSEPIDHGAGSGSGGVGWRGLKSRKASDDAAMNADADGGFINSIATIGGTSARSGRKGSVGKGRGRKRSDATAYSDISTIMTDDESTETKTTATVVPRELEHDVEDQIPLSPKDKTDTDKALPEKAKEHTTPPKRPSGEHQRGGQGEMEIEPAPPA</sequence>
<dbReference type="PANTHER" id="PTHR33048:SF47">
    <property type="entry name" value="INTEGRAL MEMBRANE PROTEIN-RELATED"/>
    <property type="match status" value="1"/>
</dbReference>
<dbReference type="PANTHER" id="PTHR33048">
    <property type="entry name" value="PTH11-LIKE INTEGRAL MEMBRANE PROTEIN (AFU_ORTHOLOGUE AFUA_5G11245)"/>
    <property type="match status" value="1"/>
</dbReference>
<organism evidence="9 10">
    <name type="scientific">Phyllosticta capitalensis</name>
    <dbReference type="NCBI Taxonomy" id="121624"/>
    <lineage>
        <taxon>Eukaryota</taxon>
        <taxon>Fungi</taxon>
        <taxon>Dikarya</taxon>
        <taxon>Ascomycota</taxon>
        <taxon>Pezizomycotina</taxon>
        <taxon>Dothideomycetes</taxon>
        <taxon>Dothideomycetes incertae sedis</taxon>
        <taxon>Botryosphaeriales</taxon>
        <taxon>Phyllostictaceae</taxon>
        <taxon>Phyllosticta</taxon>
    </lineage>
</organism>
<dbReference type="EMBL" id="JBBWRZ010000007">
    <property type="protein sequence ID" value="KAK8232508.1"/>
    <property type="molecule type" value="Genomic_DNA"/>
</dbReference>
<proteinExistence type="inferred from homology"/>
<feature type="transmembrane region" description="Helical" evidence="7">
    <location>
        <begin position="214"/>
        <end position="232"/>
    </location>
</feature>
<comment type="subcellular location">
    <subcellularLocation>
        <location evidence="1">Membrane</location>
        <topology evidence="1">Multi-pass membrane protein</topology>
    </subcellularLocation>
</comment>